<evidence type="ECO:0000256" key="2">
    <source>
        <dbReference type="ARBA" id="ARBA00009437"/>
    </source>
</evidence>
<feature type="domain" description="HTH lysR-type" evidence="6">
    <location>
        <begin position="9"/>
        <end position="61"/>
    </location>
</feature>
<dbReference type="Proteomes" id="UP000184096">
    <property type="component" value="Chromosome I"/>
</dbReference>
<evidence type="ECO:0000259" key="6">
    <source>
        <dbReference type="PROSITE" id="PS50931"/>
    </source>
</evidence>
<evidence type="ECO:0000256" key="3">
    <source>
        <dbReference type="ARBA" id="ARBA00023015"/>
    </source>
</evidence>
<reference evidence="8" key="1">
    <citation type="submission" date="2016-11" db="EMBL/GenBank/DDBJ databases">
        <authorList>
            <person name="Varghese N."/>
            <person name="Submissions S."/>
        </authorList>
    </citation>
    <scope>NUCLEOTIDE SEQUENCE [LARGE SCALE GENOMIC DNA]</scope>
    <source>
        <strain evidence="8">GAS401</strain>
    </source>
</reference>
<protein>
    <submittedName>
        <fullName evidence="7">Transcriptional regulator, LysR family</fullName>
    </submittedName>
</protein>
<dbReference type="Pfam" id="PF03466">
    <property type="entry name" value="LysR_substrate"/>
    <property type="match status" value="1"/>
</dbReference>
<comment type="similarity">
    <text evidence="2">Belongs to the LysR transcriptional regulatory family.</text>
</comment>
<keyword evidence="5" id="KW-0804">Transcription</keyword>
<dbReference type="OrthoDB" id="9813056at2"/>
<evidence type="ECO:0000313" key="8">
    <source>
        <dbReference type="Proteomes" id="UP000184096"/>
    </source>
</evidence>
<dbReference type="CDD" id="cd08474">
    <property type="entry name" value="PBP2_CrgA_like_5"/>
    <property type="match status" value="1"/>
</dbReference>
<name>A0A1M7TRT3_9BRAD</name>
<dbReference type="PANTHER" id="PTHR30537">
    <property type="entry name" value="HTH-TYPE TRANSCRIPTIONAL REGULATOR"/>
    <property type="match status" value="1"/>
</dbReference>
<dbReference type="Gene3D" id="3.40.190.290">
    <property type="match status" value="1"/>
</dbReference>
<dbReference type="Gene3D" id="1.10.10.10">
    <property type="entry name" value="Winged helix-like DNA-binding domain superfamily/Winged helix DNA-binding domain"/>
    <property type="match status" value="1"/>
</dbReference>
<dbReference type="InterPro" id="IPR000847">
    <property type="entry name" value="LysR_HTH_N"/>
</dbReference>
<dbReference type="InterPro" id="IPR036390">
    <property type="entry name" value="WH_DNA-bd_sf"/>
</dbReference>
<dbReference type="FunFam" id="1.10.10.10:FF:000001">
    <property type="entry name" value="LysR family transcriptional regulator"/>
    <property type="match status" value="1"/>
</dbReference>
<comment type="function">
    <text evidence="1">NodD regulates the expression of the nodABCFE genes which encode other nodulation proteins. NodD is also a negative regulator of its own expression. Binds flavonoids as inducers.</text>
</comment>
<dbReference type="InterPro" id="IPR058163">
    <property type="entry name" value="LysR-type_TF_proteobact-type"/>
</dbReference>
<sequence length="304" mass="33498">MHKSGLMELEAVVAIARLGSFRAAARELEMSPTAIGNAVAGLENRLGVRLFNRTTRNVALTSAGREYVEAIAPALSDIRNAAQAIADHSRKPTGTLRFSCSLAGGRRLLMPFVVEYLRRYSEMKIEIVTEGRLIDIITDGFDAGVRLAEAVPQDMIAMPLGPHTRHVVVGAPSYFANRSRPTAPADLMDHECIRARYSSGALYRWEFERHGEAMRIDVPGPLTLDEPEMIAQASRAGIGLAYVGEWTVADDIASGRLIEVLSEWTPSYPGYCLYYPGRRHMAASFRAFVDLAKEVVYRNRAKAS</sequence>
<keyword evidence="3" id="KW-0805">Transcription regulation</keyword>
<dbReference type="EMBL" id="LT670849">
    <property type="protein sequence ID" value="SHN73390.1"/>
    <property type="molecule type" value="Genomic_DNA"/>
</dbReference>
<dbReference type="Pfam" id="PF00126">
    <property type="entry name" value="HTH_1"/>
    <property type="match status" value="1"/>
</dbReference>
<evidence type="ECO:0000313" key="7">
    <source>
        <dbReference type="EMBL" id="SHN73390.1"/>
    </source>
</evidence>
<dbReference type="GO" id="GO:0003677">
    <property type="term" value="F:DNA binding"/>
    <property type="evidence" value="ECO:0007669"/>
    <property type="project" value="UniProtKB-KW"/>
</dbReference>
<dbReference type="GO" id="GO:0003700">
    <property type="term" value="F:DNA-binding transcription factor activity"/>
    <property type="evidence" value="ECO:0007669"/>
    <property type="project" value="InterPro"/>
</dbReference>
<gene>
    <name evidence="7" type="ORF">SAMN05444170_2464</name>
</gene>
<dbReference type="InterPro" id="IPR036388">
    <property type="entry name" value="WH-like_DNA-bd_sf"/>
</dbReference>
<organism evidence="7 8">
    <name type="scientific">Bradyrhizobium erythrophlei</name>
    <dbReference type="NCBI Taxonomy" id="1437360"/>
    <lineage>
        <taxon>Bacteria</taxon>
        <taxon>Pseudomonadati</taxon>
        <taxon>Pseudomonadota</taxon>
        <taxon>Alphaproteobacteria</taxon>
        <taxon>Hyphomicrobiales</taxon>
        <taxon>Nitrobacteraceae</taxon>
        <taxon>Bradyrhizobium</taxon>
    </lineage>
</organism>
<evidence type="ECO:0000256" key="1">
    <source>
        <dbReference type="ARBA" id="ARBA00003502"/>
    </source>
</evidence>
<accession>A0A1M7TRT3</accession>
<dbReference type="PROSITE" id="PS50931">
    <property type="entry name" value="HTH_LYSR"/>
    <property type="match status" value="1"/>
</dbReference>
<dbReference type="InterPro" id="IPR005119">
    <property type="entry name" value="LysR_subst-bd"/>
</dbReference>
<proteinExistence type="inferred from homology"/>
<dbReference type="RefSeq" id="WP_072818116.1">
    <property type="nucleotide sequence ID" value="NZ_LT670849.1"/>
</dbReference>
<dbReference type="SUPFAM" id="SSF46785">
    <property type="entry name" value="Winged helix' DNA-binding domain"/>
    <property type="match status" value="1"/>
</dbReference>
<dbReference type="SUPFAM" id="SSF53850">
    <property type="entry name" value="Periplasmic binding protein-like II"/>
    <property type="match status" value="1"/>
</dbReference>
<dbReference type="AlphaFoldDB" id="A0A1M7TRT3"/>
<keyword evidence="8" id="KW-1185">Reference proteome</keyword>
<dbReference type="PANTHER" id="PTHR30537:SF5">
    <property type="entry name" value="HTH-TYPE TRANSCRIPTIONAL ACTIVATOR TTDR-RELATED"/>
    <property type="match status" value="1"/>
</dbReference>
<evidence type="ECO:0000256" key="5">
    <source>
        <dbReference type="ARBA" id="ARBA00023163"/>
    </source>
</evidence>
<keyword evidence="4" id="KW-0238">DNA-binding</keyword>
<evidence type="ECO:0000256" key="4">
    <source>
        <dbReference type="ARBA" id="ARBA00023125"/>
    </source>
</evidence>